<dbReference type="InterPro" id="IPR006634">
    <property type="entry name" value="TLC-dom"/>
</dbReference>
<keyword evidence="2 5" id="KW-0812">Transmembrane</keyword>
<comment type="caution">
    <text evidence="8">The sequence shown here is derived from an EMBL/GenBank/DDBJ whole genome shotgun (WGS) entry which is preliminary data.</text>
</comment>
<dbReference type="AlphaFoldDB" id="A0A8S9YQQ9"/>
<evidence type="ECO:0000256" key="5">
    <source>
        <dbReference type="PROSITE-ProRule" id="PRU00205"/>
    </source>
</evidence>
<dbReference type="PANTHER" id="PTHR13439:SF4">
    <property type="entry name" value="TLC DOMAIN-CONTAINING PROTEIN"/>
    <property type="match status" value="1"/>
</dbReference>
<dbReference type="InterPro" id="IPR050846">
    <property type="entry name" value="TLCD"/>
</dbReference>
<keyword evidence="3 6" id="KW-1133">Transmembrane helix</keyword>
<evidence type="ECO:0000256" key="4">
    <source>
        <dbReference type="ARBA" id="ARBA00023136"/>
    </source>
</evidence>
<feature type="domain" description="TLC" evidence="7">
    <location>
        <begin position="50"/>
        <end position="235"/>
    </location>
</feature>
<dbReference type="Proteomes" id="UP000822476">
    <property type="component" value="Unassembled WGS sequence"/>
</dbReference>
<dbReference type="OrthoDB" id="10266980at2759"/>
<evidence type="ECO:0000256" key="3">
    <source>
        <dbReference type="ARBA" id="ARBA00022989"/>
    </source>
</evidence>
<proteinExistence type="predicted"/>
<evidence type="ECO:0000313" key="9">
    <source>
        <dbReference type="Proteomes" id="UP000822476"/>
    </source>
</evidence>
<dbReference type="GO" id="GO:0055091">
    <property type="term" value="P:phospholipid homeostasis"/>
    <property type="evidence" value="ECO:0007669"/>
    <property type="project" value="TreeGrafter"/>
</dbReference>
<protein>
    <submittedName>
        <fullName evidence="8">TLC domain-containing protein 2</fullName>
    </submittedName>
</protein>
<reference evidence="8" key="1">
    <citation type="submission" date="2019-07" db="EMBL/GenBank/DDBJ databases">
        <title>Annotation for the trematode Paragonimus miyazaki's.</title>
        <authorList>
            <person name="Choi Y.-J."/>
        </authorList>
    </citation>
    <scope>NUCLEOTIDE SEQUENCE</scope>
    <source>
        <strain evidence="8">Japan</strain>
    </source>
</reference>
<comment type="subcellular location">
    <subcellularLocation>
        <location evidence="1">Membrane</location>
        <topology evidence="1">Multi-pass membrane protein</topology>
    </subcellularLocation>
</comment>
<feature type="transmembrane region" description="Helical" evidence="6">
    <location>
        <begin position="142"/>
        <end position="167"/>
    </location>
</feature>
<evidence type="ECO:0000259" key="7">
    <source>
        <dbReference type="PROSITE" id="PS50922"/>
    </source>
</evidence>
<dbReference type="EMBL" id="JTDE01007545">
    <property type="protein sequence ID" value="KAF7238412.1"/>
    <property type="molecule type" value="Genomic_DNA"/>
</dbReference>
<organism evidence="8 9">
    <name type="scientific">Paragonimus skrjabini miyazakii</name>
    <dbReference type="NCBI Taxonomy" id="59628"/>
    <lineage>
        <taxon>Eukaryota</taxon>
        <taxon>Metazoa</taxon>
        <taxon>Spiralia</taxon>
        <taxon>Lophotrochozoa</taxon>
        <taxon>Platyhelminthes</taxon>
        <taxon>Trematoda</taxon>
        <taxon>Digenea</taxon>
        <taxon>Plagiorchiida</taxon>
        <taxon>Troglotremata</taxon>
        <taxon>Troglotrematidae</taxon>
        <taxon>Paragonimus</taxon>
    </lineage>
</organism>
<dbReference type="GO" id="GO:0007009">
    <property type="term" value="P:plasma membrane organization"/>
    <property type="evidence" value="ECO:0007669"/>
    <property type="project" value="TreeGrafter"/>
</dbReference>
<keyword evidence="9" id="KW-1185">Reference proteome</keyword>
<evidence type="ECO:0000313" key="8">
    <source>
        <dbReference type="EMBL" id="KAF7238412.1"/>
    </source>
</evidence>
<dbReference type="PANTHER" id="PTHR13439">
    <property type="entry name" value="CT120 PROTEIN"/>
    <property type="match status" value="1"/>
</dbReference>
<evidence type="ECO:0000256" key="2">
    <source>
        <dbReference type="ARBA" id="ARBA00022692"/>
    </source>
</evidence>
<feature type="transmembrane region" description="Helical" evidence="6">
    <location>
        <begin position="16"/>
        <end position="36"/>
    </location>
</feature>
<dbReference type="GO" id="GO:0097035">
    <property type="term" value="P:regulation of membrane lipid distribution"/>
    <property type="evidence" value="ECO:0007669"/>
    <property type="project" value="TreeGrafter"/>
</dbReference>
<name>A0A8S9YQQ9_9TREM</name>
<accession>A0A8S9YQQ9</accession>
<dbReference type="PROSITE" id="PS50922">
    <property type="entry name" value="TLC"/>
    <property type="match status" value="1"/>
</dbReference>
<evidence type="ECO:0000256" key="6">
    <source>
        <dbReference type="SAM" id="Phobius"/>
    </source>
</evidence>
<gene>
    <name evidence="8" type="ORF">EG68_10220</name>
</gene>
<dbReference type="GO" id="GO:0071709">
    <property type="term" value="P:membrane assembly"/>
    <property type="evidence" value="ECO:0007669"/>
    <property type="project" value="TreeGrafter"/>
</dbReference>
<keyword evidence="4 5" id="KW-0472">Membrane</keyword>
<feature type="transmembrane region" description="Helical" evidence="6">
    <location>
        <begin position="214"/>
        <end position="232"/>
    </location>
</feature>
<dbReference type="GO" id="GO:0005886">
    <property type="term" value="C:plasma membrane"/>
    <property type="evidence" value="ECO:0007669"/>
    <property type="project" value="TreeGrafter"/>
</dbReference>
<evidence type="ECO:0000256" key="1">
    <source>
        <dbReference type="ARBA" id="ARBA00004141"/>
    </source>
</evidence>
<sequence>MPLHDGKVDVVLQTTLRPLTTAVLAFILFYCIDFVLRNYLNVFPKSGDCNAFTRLRNYMLSTIHALSSGMSAFGCLVLCQRLTDDIIAAENEYAYHILGFSTGYFVHDIYHNICGGLCFRSSEIILHHIAVRFRKMPIDLEMIQVVTCFSIVMTYRLLLPYALFGLLMELNSIFLHGRQIMLYLDISPESFWYRMNYKANIGKFTNVSRSVSKALCIFAFFIAVTKLSRIVIATT</sequence>